<keyword evidence="3 10" id="KW-0812">Transmembrane</keyword>
<dbReference type="PANTHER" id="PTHR28259">
    <property type="entry name" value="FLUORIDE EXPORT PROTEIN 1-RELATED"/>
    <property type="match status" value="1"/>
</dbReference>
<dbReference type="Proteomes" id="UP000271469">
    <property type="component" value="Chromosome"/>
</dbReference>
<dbReference type="KEGG" id="gom:D7316_05223"/>
<comment type="activity regulation">
    <text evidence="10">Na(+) is not transported, but it plays an essential structural role and its presence is essential for fluoride channel function.</text>
</comment>
<dbReference type="InterPro" id="IPR003691">
    <property type="entry name" value="FluC"/>
</dbReference>
<dbReference type="PANTHER" id="PTHR28259:SF1">
    <property type="entry name" value="FLUORIDE EXPORT PROTEIN 1-RELATED"/>
    <property type="match status" value="1"/>
</dbReference>
<dbReference type="AlphaFoldDB" id="A0A3G8JV26"/>
<evidence type="ECO:0000256" key="6">
    <source>
        <dbReference type="ARBA" id="ARBA00023303"/>
    </source>
</evidence>
<evidence type="ECO:0000256" key="5">
    <source>
        <dbReference type="ARBA" id="ARBA00023136"/>
    </source>
</evidence>
<evidence type="ECO:0000256" key="10">
    <source>
        <dbReference type="HAMAP-Rule" id="MF_00454"/>
    </source>
</evidence>
<keyword evidence="12" id="KW-1185">Reference proteome</keyword>
<proteinExistence type="inferred from homology"/>
<feature type="transmembrane region" description="Helical" evidence="10">
    <location>
        <begin position="88"/>
        <end position="108"/>
    </location>
</feature>
<evidence type="ECO:0000256" key="7">
    <source>
        <dbReference type="ARBA" id="ARBA00035120"/>
    </source>
</evidence>
<dbReference type="RefSeq" id="WP_124710785.1">
    <property type="nucleotide sequence ID" value="NZ_CP033972.1"/>
</dbReference>
<dbReference type="Pfam" id="PF02537">
    <property type="entry name" value="CRCB"/>
    <property type="match status" value="1"/>
</dbReference>
<keyword evidence="6 10" id="KW-0407">Ion channel</keyword>
<protein>
    <recommendedName>
        <fullName evidence="10">Fluoride-specific ion channel FluC</fullName>
    </recommendedName>
</protein>
<sequence>MTSELPIDPDTPPRPLHLQPSALVWVFCGGIVGTGLRYWIEALWPTPDAGWPWATFVINLSGAFLLGALLGGLASLGADDGWRQRIRLLVGTGMCGSFTTYSTFALEISLLGRDGAWPTAVAYAVVSVVGGVLAAWVGIVLAEKAIGRSGARA</sequence>
<evidence type="ECO:0000313" key="12">
    <source>
        <dbReference type="Proteomes" id="UP000271469"/>
    </source>
</evidence>
<keyword evidence="2 10" id="KW-1003">Cell membrane</keyword>
<keyword evidence="10" id="KW-0479">Metal-binding</keyword>
<keyword evidence="4 10" id="KW-1133">Transmembrane helix</keyword>
<gene>
    <name evidence="11" type="primary">crcB1</name>
    <name evidence="10" type="synonym">crcB</name>
    <name evidence="10" type="synonym">fluC</name>
    <name evidence="11" type="ORF">D7316_05223</name>
</gene>
<dbReference type="HAMAP" id="MF_00454">
    <property type="entry name" value="FluC"/>
    <property type="match status" value="1"/>
</dbReference>
<comment type="function">
    <text evidence="9 10">Fluoride-specific ion channel. Important for reducing fluoride concentration in the cell, thus reducing its toxicity.</text>
</comment>
<reference evidence="11 12" key="1">
    <citation type="submission" date="2018-11" db="EMBL/GenBank/DDBJ databases">
        <title>Gordonia insulae sp. nov., isolated from an island soil.</title>
        <authorList>
            <person name="Kim Y.S."/>
            <person name="Kim S.B."/>
        </authorList>
    </citation>
    <scope>NUCLEOTIDE SEQUENCE [LARGE SCALE GENOMIC DNA]</scope>
    <source>
        <strain evidence="11 12">MMS17-SY073</strain>
    </source>
</reference>
<feature type="transmembrane region" description="Helical" evidence="10">
    <location>
        <begin position="52"/>
        <end position="76"/>
    </location>
</feature>
<dbReference type="GO" id="GO:0046872">
    <property type="term" value="F:metal ion binding"/>
    <property type="evidence" value="ECO:0007669"/>
    <property type="project" value="UniProtKB-KW"/>
</dbReference>
<keyword evidence="10" id="KW-0915">Sodium</keyword>
<dbReference type="EMBL" id="CP033972">
    <property type="protein sequence ID" value="AZG48605.1"/>
    <property type="molecule type" value="Genomic_DNA"/>
</dbReference>
<evidence type="ECO:0000256" key="4">
    <source>
        <dbReference type="ARBA" id="ARBA00022989"/>
    </source>
</evidence>
<dbReference type="GO" id="GO:0005886">
    <property type="term" value="C:plasma membrane"/>
    <property type="evidence" value="ECO:0007669"/>
    <property type="project" value="UniProtKB-SubCell"/>
</dbReference>
<feature type="transmembrane region" description="Helical" evidence="10">
    <location>
        <begin position="22"/>
        <end position="40"/>
    </location>
</feature>
<keyword evidence="10" id="KW-0406">Ion transport</keyword>
<comment type="subcellular location">
    <subcellularLocation>
        <location evidence="1 10">Cell membrane</location>
        <topology evidence="1 10">Multi-pass membrane protein</topology>
    </subcellularLocation>
</comment>
<feature type="binding site" evidence="10">
    <location>
        <position position="96"/>
    </location>
    <ligand>
        <name>Na(+)</name>
        <dbReference type="ChEBI" id="CHEBI:29101"/>
        <note>structural</note>
    </ligand>
</feature>
<organism evidence="11 12">
    <name type="scientific">Gordonia insulae</name>
    <dbReference type="NCBI Taxonomy" id="2420509"/>
    <lineage>
        <taxon>Bacteria</taxon>
        <taxon>Bacillati</taxon>
        <taxon>Actinomycetota</taxon>
        <taxon>Actinomycetes</taxon>
        <taxon>Mycobacteriales</taxon>
        <taxon>Gordoniaceae</taxon>
        <taxon>Gordonia</taxon>
    </lineage>
</organism>
<evidence type="ECO:0000256" key="8">
    <source>
        <dbReference type="ARBA" id="ARBA00035585"/>
    </source>
</evidence>
<comment type="similarity">
    <text evidence="7 10">Belongs to the fluoride channel Fluc/FEX (TC 1.A.43) family.</text>
</comment>
<dbReference type="NCBIfam" id="TIGR00494">
    <property type="entry name" value="crcB"/>
    <property type="match status" value="1"/>
</dbReference>
<evidence type="ECO:0000256" key="1">
    <source>
        <dbReference type="ARBA" id="ARBA00004651"/>
    </source>
</evidence>
<evidence type="ECO:0000256" key="3">
    <source>
        <dbReference type="ARBA" id="ARBA00022692"/>
    </source>
</evidence>
<keyword evidence="5 10" id="KW-0472">Membrane</keyword>
<dbReference type="OrthoDB" id="5148600at2"/>
<comment type="catalytic activity">
    <reaction evidence="8">
        <text>fluoride(in) = fluoride(out)</text>
        <dbReference type="Rhea" id="RHEA:76159"/>
        <dbReference type="ChEBI" id="CHEBI:17051"/>
    </reaction>
    <physiologicalReaction direction="left-to-right" evidence="8">
        <dbReference type="Rhea" id="RHEA:76160"/>
    </physiologicalReaction>
</comment>
<keyword evidence="10" id="KW-0813">Transport</keyword>
<dbReference type="GO" id="GO:0140114">
    <property type="term" value="P:cellular detoxification of fluoride"/>
    <property type="evidence" value="ECO:0007669"/>
    <property type="project" value="UniProtKB-UniRule"/>
</dbReference>
<evidence type="ECO:0000256" key="2">
    <source>
        <dbReference type="ARBA" id="ARBA00022475"/>
    </source>
</evidence>
<evidence type="ECO:0000313" key="11">
    <source>
        <dbReference type="EMBL" id="AZG48605.1"/>
    </source>
</evidence>
<feature type="transmembrane region" description="Helical" evidence="10">
    <location>
        <begin position="120"/>
        <end position="142"/>
    </location>
</feature>
<evidence type="ECO:0000256" key="9">
    <source>
        <dbReference type="ARBA" id="ARBA00049940"/>
    </source>
</evidence>
<accession>A0A3G8JV26</accession>
<feature type="binding site" evidence="10">
    <location>
        <position position="99"/>
    </location>
    <ligand>
        <name>Na(+)</name>
        <dbReference type="ChEBI" id="CHEBI:29101"/>
        <note>structural</note>
    </ligand>
</feature>
<dbReference type="GO" id="GO:0062054">
    <property type="term" value="F:fluoride channel activity"/>
    <property type="evidence" value="ECO:0007669"/>
    <property type="project" value="UniProtKB-UniRule"/>
</dbReference>
<name>A0A3G8JV26_9ACTN</name>